<dbReference type="PANTHER" id="PTHR10806:SF6">
    <property type="entry name" value="SIGNAL PEPTIDASE COMPLEX CATALYTIC SUBUNIT SEC11"/>
    <property type="match status" value="1"/>
</dbReference>
<dbReference type="EMBL" id="JAKRVX010000006">
    <property type="protein sequence ID" value="MCL9817820.1"/>
    <property type="molecule type" value="Genomic_DNA"/>
</dbReference>
<evidence type="ECO:0000256" key="4">
    <source>
        <dbReference type="ARBA" id="ARBA00023136"/>
    </source>
</evidence>
<gene>
    <name evidence="7" type="ORF">AArcSt2_12800</name>
</gene>
<keyword evidence="4 6" id="KW-0472">Membrane</keyword>
<feature type="region of interest" description="Disordered" evidence="5">
    <location>
        <begin position="171"/>
        <end position="196"/>
    </location>
</feature>
<feature type="transmembrane region" description="Helical" evidence="6">
    <location>
        <begin position="141"/>
        <end position="163"/>
    </location>
</feature>
<dbReference type="CDD" id="cd06530">
    <property type="entry name" value="S26_SPase_I"/>
    <property type="match status" value="1"/>
</dbReference>
<dbReference type="GO" id="GO:0016020">
    <property type="term" value="C:membrane"/>
    <property type="evidence" value="ECO:0007669"/>
    <property type="project" value="UniProtKB-SubCell"/>
</dbReference>
<dbReference type="GO" id="GO:0006465">
    <property type="term" value="P:signal peptide processing"/>
    <property type="evidence" value="ECO:0007669"/>
    <property type="project" value="InterPro"/>
</dbReference>
<name>A0AAE3FZM1_9EURY</name>
<evidence type="ECO:0000256" key="5">
    <source>
        <dbReference type="SAM" id="MobiDB-lite"/>
    </source>
</evidence>
<feature type="compositionally biased region" description="Polar residues" evidence="5">
    <location>
        <begin position="181"/>
        <end position="196"/>
    </location>
</feature>
<dbReference type="SUPFAM" id="SSF51306">
    <property type="entry name" value="LexA/Signal peptidase"/>
    <property type="match status" value="1"/>
</dbReference>
<evidence type="ECO:0000313" key="8">
    <source>
        <dbReference type="Proteomes" id="UP001203207"/>
    </source>
</evidence>
<accession>A0AAE3FZM1</accession>
<dbReference type="GO" id="GO:0009003">
    <property type="term" value="F:signal peptidase activity"/>
    <property type="evidence" value="ECO:0007669"/>
    <property type="project" value="UniProtKB-EC"/>
</dbReference>
<comment type="subcellular location">
    <subcellularLocation>
        <location evidence="1">Membrane</location>
    </subcellularLocation>
</comment>
<evidence type="ECO:0000256" key="3">
    <source>
        <dbReference type="ARBA" id="ARBA00022989"/>
    </source>
</evidence>
<keyword evidence="2 6" id="KW-0812">Transmembrane</keyword>
<sequence>MNIQIKKIANIVAVLLLIAVVAPFVVYAAPWTIGADHSFVVLTASMTPAIAPGDVVIVADRGPETIVEGDVITFMRGTSEVPVTHRVVDVVAISGEPAFQTQGDANSAVDAGFVLGDTVLGTVIFTIPYIGYIIQFGNSTYGFIALVIVPFGLLILSELWTLAKKLRHAPESTFEDEEQTAGVTDPTTAQPTPSEAQTAIGVVPAAGSDGSERAPTNDGDGTVSISSDMVLGATIVLVPFVVYSMYLLTVLRTGLTTSVAVAALLLLLMGIGTIITTRRKHAVPQRVTDGGVEPDTQSVHTDTESVGLEDSAFVSADPIEERSTEKRHGGKNE</sequence>
<reference evidence="7" key="1">
    <citation type="journal article" date="2022" name="Syst. Appl. Microbiol.">
        <title>Natronocalculus amylovorans gen. nov., sp. nov., and Natranaeroarchaeum aerophilus sp. nov., dominant culturable amylolytic natronoarchaea from hypersaline soda lakes in southwestern Siberia.</title>
        <authorList>
            <person name="Sorokin D.Y."/>
            <person name="Elcheninov A.G."/>
            <person name="Khizhniak T.V."/>
            <person name="Koenen M."/>
            <person name="Bale N.J."/>
            <person name="Damste J.S.S."/>
            <person name="Kublanov I.V."/>
        </authorList>
    </citation>
    <scope>NUCLEOTIDE SEQUENCE</scope>
    <source>
        <strain evidence="7">AArc-St2</strain>
    </source>
</reference>
<feature type="compositionally biased region" description="Basic and acidic residues" evidence="5">
    <location>
        <begin position="319"/>
        <end position="333"/>
    </location>
</feature>
<protein>
    <submittedName>
        <fullName evidence="7">Signal peptidase I</fullName>
        <ecNumber evidence="7">3.4.21.89</ecNumber>
    </submittedName>
</protein>
<dbReference type="AlphaFoldDB" id="A0AAE3FZM1"/>
<keyword evidence="7" id="KW-0378">Hydrolase</keyword>
<proteinExistence type="predicted"/>
<evidence type="ECO:0000256" key="6">
    <source>
        <dbReference type="SAM" id="Phobius"/>
    </source>
</evidence>
<feature type="transmembrane region" description="Helical" evidence="6">
    <location>
        <begin position="229"/>
        <end position="249"/>
    </location>
</feature>
<feature type="transmembrane region" description="Helical" evidence="6">
    <location>
        <begin position="255"/>
        <end position="276"/>
    </location>
</feature>
<comment type="caution">
    <text evidence="7">The sequence shown here is derived from an EMBL/GenBank/DDBJ whole genome shotgun (WGS) entry which is preliminary data.</text>
</comment>
<dbReference type="InterPro" id="IPR019533">
    <property type="entry name" value="Peptidase_S26"/>
</dbReference>
<keyword evidence="8" id="KW-1185">Reference proteome</keyword>
<organism evidence="7 8">
    <name type="scientific">Natronocalculus amylovorans</name>
    <dbReference type="NCBI Taxonomy" id="2917812"/>
    <lineage>
        <taxon>Archaea</taxon>
        <taxon>Methanobacteriati</taxon>
        <taxon>Methanobacteriota</taxon>
        <taxon>Stenosarchaea group</taxon>
        <taxon>Halobacteria</taxon>
        <taxon>Halobacteriales</taxon>
        <taxon>Haloferacaceae</taxon>
        <taxon>Natronocalculus</taxon>
    </lineage>
</organism>
<dbReference type="Proteomes" id="UP001203207">
    <property type="component" value="Unassembled WGS sequence"/>
</dbReference>
<dbReference type="PANTHER" id="PTHR10806">
    <property type="entry name" value="SIGNAL PEPTIDASE COMPLEX CATALYTIC SUBUNIT SEC11"/>
    <property type="match status" value="1"/>
</dbReference>
<dbReference type="InterPro" id="IPR001733">
    <property type="entry name" value="Peptidase_S26B"/>
</dbReference>
<dbReference type="InterPro" id="IPR036286">
    <property type="entry name" value="LexA/Signal_pep-like_sf"/>
</dbReference>
<dbReference type="RefSeq" id="WP_250585201.1">
    <property type="nucleotide sequence ID" value="NZ_JAKRVX010000006.1"/>
</dbReference>
<reference evidence="7" key="2">
    <citation type="submission" date="2022-02" db="EMBL/GenBank/DDBJ databases">
        <authorList>
            <person name="Elcheninov A.G."/>
            <person name="Sorokin D.Y."/>
            <person name="Kublanov I.V."/>
        </authorList>
    </citation>
    <scope>NUCLEOTIDE SEQUENCE</scope>
    <source>
        <strain evidence="7">AArc-St2</strain>
    </source>
</reference>
<dbReference type="EC" id="3.4.21.89" evidence="7"/>
<evidence type="ECO:0000313" key="7">
    <source>
        <dbReference type="EMBL" id="MCL9817820.1"/>
    </source>
</evidence>
<evidence type="ECO:0000256" key="2">
    <source>
        <dbReference type="ARBA" id="ARBA00022692"/>
    </source>
</evidence>
<dbReference type="NCBIfam" id="TIGR02228">
    <property type="entry name" value="sigpep_I_arch"/>
    <property type="match status" value="1"/>
</dbReference>
<feature type="region of interest" description="Disordered" evidence="5">
    <location>
        <begin position="279"/>
        <end position="333"/>
    </location>
</feature>
<dbReference type="GO" id="GO:0004252">
    <property type="term" value="F:serine-type endopeptidase activity"/>
    <property type="evidence" value="ECO:0007669"/>
    <property type="project" value="InterPro"/>
</dbReference>
<keyword evidence="3 6" id="KW-1133">Transmembrane helix</keyword>
<evidence type="ECO:0000256" key="1">
    <source>
        <dbReference type="ARBA" id="ARBA00004370"/>
    </source>
</evidence>